<accession>A0ABW4V1P0</accession>
<dbReference type="Proteomes" id="UP001597338">
    <property type="component" value="Unassembled WGS sequence"/>
</dbReference>
<dbReference type="RefSeq" id="WP_377196096.1">
    <property type="nucleotide sequence ID" value="NZ_JBHUHF010000001.1"/>
</dbReference>
<dbReference type="EMBL" id="JBHUHF010000001">
    <property type="protein sequence ID" value="MFD2024127.1"/>
    <property type="molecule type" value="Genomic_DNA"/>
</dbReference>
<gene>
    <name evidence="1" type="ORF">ACFSL2_01230</name>
</gene>
<organism evidence="1 2">
    <name type="scientific">Promicromonospora aerolata</name>
    <dbReference type="NCBI Taxonomy" id="195749"/>
    <lineage>
        <taxon>Bacteria</taxon>
        <taxon>Bacillati</taxon>
        <taxon>Actinomycetota</taxon>
        <taxon>Actinomycetes</taxon>
        <taxon>Micrococcales</taxon>
        <taxon>Promicromonosporaceae</taxon>
        <taxon>Promicromonospora</taxon>
    </lineage>
</organism>
<proteinExistence type="predicted"/>
<protein>
    <submittedName>
        <fullName evidence="1">Uncharacterized protein</fullName>
    </submittedName>
</protein>
<sequence>MTSFNGRSQRLKPCAGGCGRKTRAVHCRECFAKIPARERAGAFGRFQLRRSHLVTDGDVDVDVLPSITPARAASARLTIAELAVRNTDTDAAAVAATREVINMLEIADSAGQETTG</sequence>
<reference evidence="2" key="1">
    <citation type="journal article" date="2019" name="Int. J. Syst. Evol. Microbiol.">
        <title>The Global Catalogue of Microorganisms (GCM) 10K type strain sequencing project: providing services to taxonomists for standard genome sequencing and annotation.</title>
        <authorList>
            <consortium name="The Broad Institute Genomics Platform"/>
            <consortium name="The Broad Institute Genome Sequencing Center for Infectious Disease"/>
            <person name="Wu L."/>
            <person name="Ma J."/>
        </authorList>
    </citation>
    <scope>NUCLEOTIDE SEQUENCE [LARGE SCALE GENOMIC DNA]</scope>
    <source>
        <strain evidence="2">CCM 7043</strain>
    </source>
</reference>
<comment type="caution">
    <text evidence="1">The sequence shown here is derived from an EMBL/GenBank/DDBJ whole genome shotgun (WGS) entry which is preliminary data.</text>
</comment>
<name>A0ABW4V1P0_9MICO</name>
<evidence type="ECO:0000313" key="1">
    <source>
        <dbReference type="EMBL" id="MFD2024127.1"/>
    </source>
</evidence>
<keyword evidence="2" id="KW-1185">Reference proteome</keyword>
<evidence type="ECO:0000313" key="2">
    <source>
        <dbReference type="Proteomes" id="UP001597338"/>
    </source>
</evidence>